<gene>
    <name evidence="7" type="ORF">J2S02_000269</name>
</gene>
<dbReference type="EMBL" id="JAUSTZ010000001">
    <property type="protein sequence ID" value="MDQ0223947.1"/>
    <property type="molecule type" value="Genomic_DNA"/>
</dbReference>
<evidence type="ECO:0000256" key="5">
    <source>
        <dbReference type="ARBA" id="ARBA00023136"/>
    </source>
</evidence>
<name>A0ABT9YVD2_9BACI</name>
<keyword evidence="5 6" id="KW-0472">Membrane</keyword>
<sequence length="196" mass="22172">MPLLPFLLFVIINCFTPGPNNFMAMSFAARLGFKKTLKFCMGVGLGFFTLVLLCSIFNHLLIKIMPMIKTPLTILGVGYMLYLAFKTITDKGSNNNEFDNNANSNLFLIGFFVQFVNPKGILFGITVVSSFIHPYYSSYLFYFFYSLFLGIVGIISSSSWSLCGTIFQKFLTKYRSVFNFIMALLLVYSAISIMNH</sequence>
<feature type="transmembrane region" description="Helical" evidence="6">
    <location>
        <begin position="139"/>
        <end position="162"/>
    </location>
</feature>
<evidence type="ECO:0000256" key="4">
    <source>
        <dbReference type="ARBA" id="ARBA00022989"/>
    </source>
</evidence>
<dbReference type="Pfam" id="PF01810">
    <property type="entry name" value="LysE"/>
    <property type="match status" value="1"/>
</dbReference>
<feature type="transmembrane region" description="Helical" evidence="6">
    <location>
        <begin position="174"/>
        <end position="194"/>
    </location>
</feature>
<protein>
    <submittedName>
        <fullName evidence="7">Threonine/homoserine/homoserine lactone efflux protein</fullName>
    </submittedName>
</protein>
<dbReference type="Proteomes" id="UP001232245">
    <property type="component" value="Unassembled WGS sequence"/>
</dbReference>
<evidence type="ECO:0000256" key="1">
    <source>
        <dbReference type="ARBA" id="ARBA00004651"/>
    </source>
</evidence>
<feature type="transmembrane region" description="Helical" evidence="6">
    <location>
        <begin position="39"/>
        <end position="62"/>
    </location>
</feature>
<evidence type="ECO:0000256" key="6">
    <source>
        <dbReference type="SAM" id="Phobius"/>
    </source>
</evidence>
<dbReference type="RefSeq" id="WP_174880971.1">
    <property type="nucleotide sequence ID" value="NZ_CADEPK010000298.1"/>
</dbReference>
<keyword evidence="8" id="KW-1185">Reference proteome</keyword>
<comment type="caution">
    <text evidence="7">The sequence shown here is derived from an EMBL/GenBank/DDBJ whole genome shotgun (WGS) entry which is preliminary data.</text>
</comment>
<evidence type="ECO:0000313" key="8">
    <source>
        <dbReference type="Proteomes" id="UP001232245"/>
    </source>
</evidence>
<accession>A0ABT9YVD2</accession>
<feature type="transmembrane region" description="Helical" evidence="6">
    <location>
        <begin position="106"/>
        <end position="133"/>
    </location>
</feature>
<keyword evidence="3 6" id="KW-0812">Transmembrane</keyword>
<feature type="transmembrane region" description="Helical" evidence="6">
    <location>
        <begin position="68"/>
        <end position="85"/>
    </location>
</feature>
<proteinExistence type="predicted"/>
<reference evidence="7 8" key="1">
    <citation type="submission" date="2023-07" db="EMBL/GenBank/DDBJ databases">
        <title>Genomic Encyclopedia of Type Strains, Phase IV (KMG-IV): sequencing the most valuable type-strain genomes for metagenomic binning, comparative biology and taxonomic classification.</title>
        <authorList>
            <person name="Goeker M."/>
        </authorList>
    </citation>
    <scope>NUCLEOTIDE SEQUENCE [LARGE SCALE GENOMIC DNA]</scope>
    <source>
        <strain evidence="7 8">DSM 17723</strain>
    </source>
</reference>
<comment type="subcellular location">
    <subcellularLocation>
        <location evidence="1">Cell membrane</location>
        <topology evidence="1">Multi-pass membrane protein</topology>
    </subcellularLocation>
</comment>
<organism evidence="7 8">
    <name type="scientific">Metabacillus niabensis</name>
    <dbReference type="NCBI Taxonomy" id="324854"/>
    <lineage>
        <taxon>Bacteria</taxon>
        <taxon>Bacillati</taxon>
        <taxon>Bacillota</taxon>
        <taxon>Bacilli</taxon>
        <taxon>Bacillales</taxon>
        <taxon>Bacillaceae</taxon>
        <taxon>Metabacillus</taxon>
    </lineage>
</organism>
<keyword evidence="2" id="KW-1003">Cell membrane</keyword>
<dbReference type="InterPro" id="IPR001123">
    <property type="entry name" value="LeuE-type"/>
</dbReference>
<evidence type="ECO:0000256" key="2">
    <source>
        <dbReference type="ARBA" id="ARBA00022475"/>
    </source>
</evidence>
<feature type="transmembrane region" description="Helical" evidence="6">
    <location>
        <begin position="6"/>
        <end position="27"/>
    </location>
</feature>
<evidence type="ECO:0000313" key="7">
    <source>
        <dbReference type="EMBL" id="MDQ0223947.1"/>
    </source>
</evidence>
<dbReference type="PANTHER" id="PTHR30086">
    <property type="entry name" value="ARGININE EXPORTER PROTEIN ARGO"/>
    <property type="match status" value="1"/>
</dbReference>
<dbReference type="PANTHER" id="PTHR30086:SF20">
    <property type="entry name" value="ARGININE EXPORTER PROTEIN ARGO-RELATED"/>
    <property type="match status" value="1"/>
</dbReference>
<evidence type="ECO:0000256" key="3">
    <source>
        <dbReference type="ARBA" id="ARBA00022692"/>
    </source>
</evidence>
<keyword evidence="4 6" id="KW-1133">Transmembrane helix</keyword>